<dbReference type="OrthoDB" id="9774843at2"/>
<name>A0A158KYC1_9BURK</name>
<dbReference type="PROSITE" id="PS00166">
    <property type="entry name" value="ENOYL_COA_HYDRATASE"/>
    <property type="match status" value="1"/>
</dbReference>
<dbReference type="PANTHER" id="PTHR11941">
    <property type="entry name" value="ENOYL-COA HYDRATASE-RELATED"/>
    <property type="match status" value="1"/>
</dbReference>
<keyword evidence="4" id="KW-1185">Reference proteome</keyword>
<comment type="caution">
    <text evidence="3">The sequence shown here is derived from an EMBL/GenBank/DDBJ whole genome shotgun (WGS) entry which is preliminary data.</text>
</comment>
<organism evidence="3 4">
    <name type="scientific">Caballeronia choica</name>
    <dbReference type="NCBI Taxonomy" id="326476"/>
    <lineage>
        <taxon>Bacteria</taxon>
        <taxon>Pseudomonadati</taxon>
        <taxon>Pseudomonadota</taxon>
        <taxon>Betaproteobacteria</taxon>
        <taxon>Burkholderiales</taxon>
        <taxon>Burkholderiaceae</taxon>
        <taxon>Caballeronia</taxon>
    </lineage>
</organism>
<accession>A0A158KYC1</accession>
<dbReference type="SUPFAM" id="SSF52096">
    <property type="entry name" value="ClpP/crotonase"/>
    <property type="match status" value="1"/>
</dbReference>
<dbReference type="Gene3D" id="3.90.226.10">
    <property type="entry name" value="2-enoyl-CoA Hydratase, Chain A, domain 1"/>
    <property type="match status" value="1"/>
</dbReference>
<dbReference type="InterPro" id="IPR029045">
    <property type="entry name" value="ClpP/crotonase-like_dom_sf"/>
</dbReference>
<dbReference type="RefSeq" id="WP_160110157.1">
    <property type="nucleotide sequence ID" value="NZ_FCON02000213.1"/>
</dbReference>
<comment type="similarity">
    <text evidence="1 2">Belongs to the enoyl-CoA hydratase/isomerase family.</text>
</comment>
<evidence type="ECO:0000256" key="1">
    <source>
        <dbReference type="ARBA" id="ARBA00005254"/>
    </source>
</evidence>
<dbReference type="InterPro" id="IPR001753">
    <property type="entry name" value="Enoyl-CoA_hydra/iso"/>
</dbReference>
<proteinExistence type="inferred from homology"/>
<dbReference type="Proteomes" id="UP000054770">
    <property type="component" value="Unassembled WGS sequence"/>
</dbReference>
<dbReference type="CDD" id="cd06558">
    <property type="entry name" value="crotonase-like"/>
    <property type="match status" value="1"/>
</dbReference>
<dbReference type="InterPro" id="IPR018376">
    <property type="entry name" value="Enoyl-CoA_hyd/isom_CS"/>
</dbReference>
<reference evidence="3" key="1">
    <citation type="submission" date="2016-01" db="EMBL/GenBank/DDBJ databases">
        <authorList>
            <person name="Peeters C."/>
        </authorList>
    </citation>
    <scope>NUCLEOTIDE SEQUENCE [LARGE SCALE GENOMIC DNA]</scope>
    <source>
        <strain evidence="3">LMG 22940</strain>
    </source>
</reference>
<sequence length="272" mass="29219">MNLNHILSSPLPSWQTLRLEGVDGPVCTLWLSRPEHRNAMSHQLVQELVECLSLLRERRTLRVLVLGGDGTAFCAGGDLKERLAKGASKTREQRATALRAIELLDSFPCPVIAMINGAAVAGGLELALGCDIRIAADDAVFALPEVLRAGGFPGGGGPVRLTKMIGRGRTSLLVFSARSIPAREAFEFGIVDQVVPADRLREATADLAAAIAANSPAAVRAAKVLIRGSLDLNVADALQLSRELREPFEDGPDFAEALQAWRDRRPPMFKDA</sequence>
<dbReference type="AlphaFoldDB" id="A0A158KYC1"/>
<evidence type="ECO:0000256" key="2">
    <source>
        <dbReference type="RuleBase" id="RU003707"/>
    </source>
</evidence>
<gene>
    <name evidence="3" type="ORF">AWB68_07916</name>
</gene>
<evidence type="ECO:0000313" key="4">
    <source>
        <dbReference type="Proteomes" id="UP000054770"/>
    </source>
</evidence>
<protein>
    <submittedName>
        <fullName evidence="3">Enoyl-CoA hydratase</fullName>
    </submittedName>
</protein>
<dbReference type="Pfam" id="PF00378">
    <property type="entry name" value="ECH_1"/>
    <property type="match status" value="1"/>
</dbReference>
<evidence type="ECO:0000313" key="3">
    <source>
        <dbReference type="EMBL" id="SAL86122.1"/>
    </source>
</evidence>
<dbReference type="EMBL" id="FCON02000213">
    <property type="protein sequence ID" value="SAL86122.1"/>
    <property type="molecule type" value="Genomic_DNA"/>
</dbReference>
<dbReference type="PANTHER" id="PTHR11941:SF54">
    <property type="entry name" value="ENOYL-COA HYDRATASE, MITOCHONDRIAL"/>
    <property type="match status" value="1"/>
</dbReference>
<dbReference type="GO" id="GO:0006635">
    <property type="term" value="P:fatty acid beta-oxidation"/>
    <property type="evidence" value="ECO:0007669"/>
    <property type="project" value="TreeGrafter"/>
</dbReference>
<dbReference type="GO" id="GO:0003824">
    <property type="term" value="F:catalytic activity"/>
    <property type="evidence" value="ECO:0007669"/>
    <property type="project" value="InterPro"/>
</dbReference>